<dbReference type="InterPro" id="IPR036869">
    <property type="entry name" value="J_dom_sf"/>
</dbReference>
<dbReference type="Gene3D" id="3.10.660.10">
    <property type="entry name" value="DPH Zinc finger"/>
    <property type="match status" value="1"/>
</dbReference>
<name>A0A2P6NXR5_9EUKA</name>
<dbReference type="InterPro" id="IPR007872">
    <property type="entry name" value="DPH_MB_dom"/>
</dbReference>
<feature type="domain" description="DPH-type MB" evidence="6">
    <location>
        <begin position="76"/>
        <end position="133"/>
    </location>
</feature>
<dbReference type="FunCoup" id="A0A2P6NXR5">
    <property type="interactions" value="39"/>
</dbReference>
<dbReference type="SUPFAM" id="SSF144217">
    <property type="entry name" value="CSL zinc finger"/>
    <property type="match status" value="1"/>
</dbReference>
<dbReference type="PANTHER" id="PTHR45255">
    <property type="entry name" value="DNAJ HOMOLOG SUBFAMILY C MEMBER 24"/>
    <property type="match status" value="1"/>
</dbReference>
<dbReference type="SMART" id="SM00271">
    <property type="entry name" value="DnaJ"/>
    <property type="match status" value="1"/>
</dbReference>
<dbReference type="AlphaFoldDB" id="A0A2P6NXR5"/>
<evidence type="ECO:0000313" key="7">
    <source>
        <dbReference type="EMBL" id="PRP88742.1"/>
    </source>
</evidence>
<evidence type="ECO:0000259" key="5">
    <source>
        <dbReference type="PROSITE" id="PS50076"/>
    </source>
</evidence>
<dbReference type="EMBL" id="MDYQ01000008">
    <property type="protein sequence ID" value="PRP88742.1"/>
    <property type="molecule type" value="Genomic_DNA"/>
</dbReference>
<dbReference type="Proteomes" id="UP000241769">
    <property type="component" value="Unassembled WGS sequence"/>
</dbReference>
<dbReference type="GO" id="GO:0008198">
    <property type="term" value="F:ferrous iron binding"/>
    <property type="evidence" value="ECO:0007669"/>
    <property type="project" value="TreeGrafter"/>
</dbReference>
<dbReference type="PANTHER" id="PTHR45255:SF1">
    <property type="entry name" value="DNAJ HOMOLOG SUBFAMILY C MEMBER 24"/>
    <property type="match status" value="1"/>
</dbReference>
<dbReference type="InterPro" id="IPR036671">
    <property type="entry name" value="DPH_MB_sf"/>
</dbReference>
<keyword evidence="2" id="KW-0479">Metal-binding</keyword>
<evidence type="ECO:0000259" key="6">
    <source>
        <dbReference type="PROSITE" id="PS51074"/>
    </source>
</evidence>
<dbReference type="SUPFAM" id="SSF46565">
    <property type="entry name" value="Chaperone J-domain"/>
    <property type="match status" value="1"/>
</dbReference>
<feature type="domain" description="J" evidence="5">
    <location>
        <begin position="2"/>
        <end position="65"/>
    </location>
</feature>
<keyword evidence="3" id="KW-0862">Zinc</keyword>
<dbReference type="PROSITE" id="PS50076">
    <property type="entry name" value="DNAJ_2"/>
    <property type="match status" value="1"/>
</dbReference>
<dbReference type="OrthoDB" id="445556at2759"/>
<keyword evidence="8" id="KW-1185">Reference proteome</keyword>
<evidence type="ECO:0000313" key="8">
    <source>
        <dbReference type="Proteomes" id="UP000241769"/>
    </source>
</evidence>
<evidence type="ECO:0000256" key="4">
    <source>
        <dbReference type="ARBA" id="ARBA00023004"/>
    </source>
</evidence>
<dbReference type="Pfam" id="PF05207">
    <property type="entry name" value="Zn_ribbon_CSL"/>
    <property type="match status" value="1"/>
</dbReference>
<dbReference type="GO" id="GO:0001671">
    <property type="term" value="F:ATPase activator activity"/>
    <property type="evidence" value="ECO:0007669"/>
    <property type="project" value="TreeGrafter"/>
</dbReference>
<dbReference type="Gene3D" id="1.10.287.110">
    <property type="entry name" value="DnaJ domain"/>
    <property type="match status" value="1"/>
</dbReference>
<reference evidence="7 8" key="1">
    <citation type="journal article" date="2018" name="Genome Biol. Evol.">
        <title>Multiple Roots of Fruiting Body Formation in Amoebozoa.</title>
        <authorList>
            <person name="Hillmann F."/>
            <person name="Forbes G."/>
            <person name="Novohradska S."/>
            <person name="Ferling I."/>
            <person name="Riege K."/>
            <person name="Groth M."/>
            <person name="Westermann M."/>
            <person name="Marz M."/>
            <person name="Spaller T."/>
            <person name="Winckler T."/>
            <person name="Schaap P."/>
            <person name="Glockner G."/>
        </authorList>
    </citation>
    <scope>NUCLEOTIDE SEQUENCE [LARGE SCALE GENOMIC DNA]</scope>
    <source>
        <strain evidence="7 8">Jena</strain>
    </source>
</reference>
<dbReference type="CDD" id="cd06257">
    <property type="entry name" value="DnaJ"/>
    <property type="match status" value="1"/>
</dbReference>
<gene>
    <name evidence="7" type="ORF">PROFUN_02838</name>
</gene>
<organism evidence="7 8">
    <name type="scientific">Planoprotostelium fungivorum</name>
    <dbReference type="NCBI Taxonomy" id="1890364"/>
    <lineage>
        <taxon>Eukaryota</taxon>
        <taxon>Amoebozoa</taxon>
        <taxon>Evosea</taxon>
        <taxon>Variosea</taxon>
        <taxon>Cavosteliida</taxon>
        <taxon>Cavosteliaceae</taxon>
        <taxon>Planoprotostelium</taxon>
    </lineage>
</organism>
<dbReference type="Pfam" id="PF00226">
    <property type="entry name" value="DnaJ"/>
    <property type="match status" value="1"/>
</dbReference>
<keyword evidence="4" id="KW-0408">Iron</keyword>
<dbReference type="PRINTS" id="PR00625">
    <property type="entry name" value="JDOMAIN"/>
</dbReference>
<evidence type="ECO:0000256" key="3">
    <source>
        <dbReference type="ARBA" id="ARBA00022833"/>
    </source>
</evidence>
<accession>A0A2P6NXR5</accession>
<sequence>MNCYERLGVDRHATKEEIKAAYQRLVLRHHPDKQGRDQDETFQSIQNAWEILRDEQSRRALDVDLRVFEQQQILPIFAEIDLDEMSYNEETMEYRLDCRCHGEGYLITEKQLEQGIDRAACGTCSLLIRINYEEAEDQEPLST</sequence>
<dbReference type="InterPro" id="IPR001623">
    <property type="entry name" value="DnaJ_domain"/>
</dbReference>
<evidence type="ECO:0000256" key="1">
    <source>
        <dbReference type="ARBA" id="ARBA00006169"/>
    </source>
</evidence>
<comment type="similarity">
    <text evidence="1">Belongs to the DPH4 family.</text>
</comment>
<comment type="caution">
    <text evidence="7">The sequence shown here is derived from an EMBL/GenBank/DDBJ whole genome shotgun (WGS) entry which is preliminary data.</text>
</comment>
<evidence type="ECO:0000256" key="2">
    <source>
        <dbReference type="ARBA" id="ARBA00022723"/>
    </source>
</evidence>
<proteinExistence type="inferred from homology"/>
<dbReference type="PROSITE" id="PS51074">
    <property type="entry name" value="DPH_MB"/>
    <property type="match status" value="1"/>
</dbReference>
<dbReference type="STRING" id="1890364.A0A2P6NXR5"/>
<protein>
    <submittedName>
        <fullName evidence="7">DnaJ</fullName>
    </submittedName>
</protein>
<dbReference type="InParanoid" id="A0A2P6NXR5"/>